<comment type="caution">
    <text evidence="2">The sequence shown here is derived from an EMBL/GenBank/DDBJ whole genome shotgun (WGS) entry which is preliminary data.</text>
</comment>
<dbReference type="AlphaFoldDB" id="A0A4R0HIS7"/>
<feature type="transmembrane region" description="Helical" evidence="1">
    <location>
        <begin position="178"/>
        <end position="198"/>
    </location>
</feature>
<keyword evidence="1" id="KW-0472">Membrane</keyword>
<sequence>MPEGLSPSEVAKQLRDHDHEDGAREAIGRAIPVIEAVLLSVVTIVTAWAGYSAAKWSTESRLDLAQASSLRVQANRALATAAELRNFDSSTFDAWFTAYTLGNKEKEAIAERRFRPQFRVAFDAWLATNPDTNPSAPPGPTFMKEYVQPDLAKAAALDKMAEEATAGGDHAGLAADKYVRITLLLATVLFLVGIGTTFKQKRVRYVLASVGGVMLLAAVVLLAQQPLPR</sequence>
<accession>A0A4R0HIS7</accession>
<dbReference type="OrthoDB" id="3078502at2"/>
<evidence type="ECO:0000313" key="3">
    <source>
        <dbReference type="Proteomes" id="UP000292346"/>
    </source>
</evidence>
<name>A0A4R0HIS7_9ACTN</name>
<keyword evidence="1" id="KW-0812">Transmembrane</keyword>
<protein>
    <recommendedName>
        <fullName evidence="4">DUF4337 domain-containing protein</fullName>
    </recommendedName>
</protein>
<proteinExistence type="predicted"/>
<gene>
    <name evidence="2" type="ORF">E0H45_08250</name>
</gene>
<dbReference type="RefSeq" id="WP_131335746.1">
    <property type="nucleotide sequence ID" value="NZ_SJJZ01000001.1"/>
</dbReference>
<dbReference type="EMBL" id="SJJZ01000001">
    <property type="protein sequence ID" value="TCC11265.1"/>
    <property type="molecule type" value="Genomic_DNA"/>
</dbReference>
<organism evidence="2 3">
    <name type="scientific">Kribbella soli</name>
    <dbReference type="NCBI Taxonomy" id="1124743"/>
    <lineage>
        <taxon>Bacteria</taxon>
        <taxon>Bacillati</taxon>
        <taxon>Actinomycetota</taxon>
        <taxon>Actinomycetes</taxon>
        <taxon>Propionibacteriales</taxon>
        <taxon>Kribbellaceae</taxon>
        <taxon>Kribbella</taxon>
    </lineage>
</organism>
<evidence type="ECO:0000313" key="2">
    <source>
        <dbReference type="EMBL" id="TCC11265.1"/>
    </source>
</evidence>
<reference evidence="2 3" key="1">
    <citation type="submission" date="2019-02" db="EMBL/GenBank/DDBJ databases">
        <title>Kribbella capetownensis sp. nov. and Kribbella speibonae sp. nov., isolated from soil.</title>
        <authorList>
            <person name="Curtis S.M."/>
            <person name="Norton I."/>
            <person name="Everest G.J."/>
            <person name="Meyers P.R."/>
        </authorList>
    </citation>
    <scope>NUCLEOTIDE SEQUENCE [LARGE SCALE GENOMIC DNA]</scope>
    <source>
        <strain evidence="2 3">KCTC 29219</strain>
    </source>
</reference>
<evidence type="ECO:0008006" key="4">
    <source>
        <dbReference type="Google" id="ProtNLM"/>
    </source>
</evidence>
<feature type="transmembrane region" description="Helical" evidence="1">
    <location>
        <begin position="205"/>
        <end position="223"/>
    </location>
</feature>
<dbReference type="Proteomes" id="UP000292346">
    <property type="component" value="Unassembled WGS sequence"/>
</dbReference>
<evidence type="ECO:0000256" key="1">
    <source>
        <dbReference type="SAM" id="Phobius"/>
    </source>
</evidence>
<keyword evidence="1" id="KW-1133">Transmembrane helix</keyword>
<keyword evidence="3" id="KW-1185">Reference proteome</keyword>